<dbReference type="Gene3D" id="3.40.462.20">
    <property type="match status" value="1"/>
</dbReference>
<gene>
    <name evidence="7" type="ORF">GCM10010171_60830</name>
</gene>
<evidence type="ECO:0000256" key="2">
    <source>
        <dbReference type="ARBA" id="ARBA00005466"/>
    </source>
</evidence>
<proteinExistence type="inferred from homology"/>
<evidence type="ECO:0000256" key="4">
    <source>
        <dbReference type="ARBA" id="ARBA00022827"/>
    </source>
</evidence>
<keyword evidence="4" id="KW-0274">FAD</keyword>
<evidence type="ECO:0000256" key="3">
    <source>
        <dbReference type="ARBA" id="ARBA00022630"/>
    </source>
</evidence>
<evidence type="ECO:0000256" key="5">
    <source>
        <dbReference type="ARBA" id="ARBA00023002"/>
    </source>
</evidence>
<sequence>MSFAASPPGDPAYDAAAAVFNLAAPARPAAAVTARTVEEVRAAVRHARAAGLPVRVHTTGHAAGGAAPMDGALLIRTALDGPVEVDVAGRVARIPAGARWGAVVEATTPHGLVPPHGSAATVGVVGYLLRGGISFYGRAVGVAANSVRAIELVTADGELRRVDAEHDPELFRALRGGGGGFGVVTAVEVALFPATTVVAGSTFWPAEHAGALLRAWQKWTLDAPREAATSFRVLNLPPVPEVPAELRNGPMIGVDGVVLATDGAERALRQTDDLLDPLRAIARPALDAWQVAAPGAVLDIHMDPADPLPFVGDHMLLRRLDDSGIDEFVRVLGAGSGSPLVMAGLRQLGGALADPGPGGGVLDRIDAHYAYSGSAAPFPPLTEEEITRHCAVVRAALAPWDTGRTAPTFVDNRAQPQGHLSAEDVAAVDRVRARVDPTGLFGSDITPGATAR</sequence>
<dbReference type="Gene3D" id="3.30.43.10">
    <property type="entry name" value="Uridine Diphospho-n-acetylenolpyruvylglucosamine Reductase, domain 2"/>
    <property type="match status" value="1"/>
</dbReference>
<dbReference type="EMBL" id="BMRB01000009">
    <property type="protein sequence ID" value="GGS57687.1"/>
    <property type="molecule type" value="Genomic_DNA"/>
</dbReference>
<dbReference type="AlphaFoldDB" id="A0A918GSL8"/>
<dbReference type="PANTHER" id="PTHR42973">
    <property type="entry name" value="BINDING OXIDOREDUCTASE, PUTATIVE (AFU_ORTHOLOGUE AFUA_1G17690)-RELATED"/>
    <property type="match status" value="1"/>
</dbReference>
<evidence type="ECO:0000313" key="7">
    <source>
        <dbReference type="EMBL" id="GGS57687.1"/>
    </source>
</evidence>
<dbReference type="RefSeq" id="WP_189214053.1">
    <property type="nucleotide sequence ID" value="NZ_BMRB01000009.1"/>
</dbReference>
<name>A0A918GSL8_9PSEU</name>
<dbReference type="InterPro" id="IPR036318">
    <property type="entry name" value="FAD-bd_PCMH-like_sf"/>
</dbReference>
<dbReference type="InterPro" id="IPR050416">
    <property type="entry name" value="FAD-linked_Oxidoreductase"/>
</dbReference>
<evidence type="ECO:0000256" key="1">
    <source>
        <dbReference type="ARBA" id="ARBA00001974"/>
    </source>
</evidence>
<dbReference type="PANTHER" id="PTHR42973:SF39">
    <property type="entry name" value="FAD-BINDING PCMH-TYPE DOMAIN-CONTAINING PROTEIN"/>
    <property type="match status" value="1"/>
</dbReference>
<comment type="similarity">
    <text evidence="2">Belongs to the oxygen-dependent FAD-linked oxidoreductase family.</text>
</comment>
<evidence type="ECO:0000313" key="8">
    <source>
        <dbReference type="Proteomes" id="UP000660680"/>
    </source>
</evidence>
<dbReference type="PROSITE" id="PS51387">
    <property type="entry name" value="FAD_PCMH"/>
    <property type="match status" value="1"/>
</dbReference>
<keyword evidence="5" id="KW-0560">Oxidoreductase</keyword>
<evidence type="ECO:0000259" key="6">
    <source>
        <dbReference type="PROSITE" id="PS51387"/>
    </source>
</evidence>
<reference evidence="7" key="1">
    <citation type="journal article" date="2014" name="Int. J. Syst. Evol. Microbiol.">
        <title>Complete genome sequence of Corynebacterium casei LMG S-19264T (=DSM 44701T), isolated from a smear-ripened cheese.</title>
        <authorList>
            <consortium name="US DOE Joint Genome Institute (JGI-PGF)"/>
            <person name="Walter F."/>
            <person name="Albersmeier A."/>
            <person name="Kalinowski J."/>
            <person name="Ruckert C."/>
        </authorList>
    </citation>
    <scope>NUCLEOTIDE SEQUENCE</scope>
    <source>
        <strain evidence="7">JCM 3276</strain>
    </source>
</reference>
<dbReference type="InterPro" id="IPR016167">
    <property type="entry name" value="FAD-bd_PCMH_sub1"/>
</dbReference>
<dbReference type="GO" id="GO:0071949">
    <property type="term" value="F:FAD binding"/>
    <property type="evidence" value="ECO:0007669"/>
    <property type="project" value="InterPro"/>
</dbReference>
<feature type="domain" description="FAD-binding PCMH-type" evidence="6">
    <location>
        <begin position="24"/>
        <end position="194"/>
    </location>
</feature>
<dbReference type="SUPFAM" id="SSF56176">
    <property type="entry name" value="FAD-binding/transporter-associated domain-like"/>
    <property type="match status" value="1"/>
</dbReference>
<comment type="caution">
    <text evidence="7">The sequence shown here is derived from an EMBL/GenBank/DDBJ whole genome shotgun (WGS) entry which is preliminary data.</text>
</comment>
<accession>A0A918GSL8</accession>
<dbReference type="Gene3D" id="3.30.465.10">
    <property type="match status" value="1"/>
</dbReference>
<dbReference type="InterPro" id="IPR016166">
    <property type="entry name" value="FAD-bd_PCMH"/>
</dbReference>
<dbReference type="GO" id="GO:0016491">
    <property type="term" value="F:oxidoreductase activity"/>
    <property type="evidence" value="ECO:0007669"/>
    <property type="project" value="UniProtKB-KW"/>
</dbReference>
<reference evidence="7" key="2">
    <citation type="submission" date="2020-09" db="EMBL/GenBank/DDBJ databases">
        <authorList>
            <person name="Sun Q."/>
            <person name="Ohkuma M."/>
        </authorList>
    </citation>
    <scope>NUCLEOTIDE SEQUENCE</scope>
    <source>
        <strain evidence="7">JCM 3276</strain>
    </source>
</reference>
<protein>
    <submittedName>
        <fullName evidence="7">FAD-linked oxidase</fullName>
    </submittedName>
</protein>
<dbReference type="InterPro" id="IPR006094">
    <property type="entry name" value="Oxid_FAD_bind_N"/>
</dbReference>
<dbReference type="InterPro" id="IPR016169">
    <property type="entry name" value="FAD-bd_PCMH_sub2"/>
</dbReference>
<dbReference type="Proteomes" id="UP000660680">
    <property type="component" value="Unassembled WGS sequence"/>
</dbReference>
<keyword evidence="3" id="KW-0285">Flavoprotein</keyword>
<comment type="cofactor">
    <cofactor evidence="1">
        <name>FAD</name>
        <dbReference type="ChEBI" id="CHEBI:57692"/>
    </cofactor>
</comment>
<organism evidence="7 8">
    <name type="scientific">Actinokineospora fastidiosa</name>
    <dbReference type="NCBI Taxonomy" id="1816"/>
    <lineage>
        <taxon>Bacteria</taxon>
        <taxon>Bacillati</taxon>
        <taxon>Actinomycetota</taxon>
        <taxon>Actinomycetes</taxon>
        <taxon>Pseudonocardiales</taxon>
        <taxon>Pseudonocardiaceae</taxon>
        <taxon>Actinokineospora</taxon>
    </lineage>
</organism>
<keyword evidence="8" id="KW-1185">Reference proteome</keyword>
<dbReference type="Pfam" id="PF01565">
    <property type="entry name" value="FAD_binding_4"/>
    <property type="match status" value="1"/>
</dbReference>